<organism evidence="4 5">
    <name type="scientific">Kribbella italica</name>
    <dbReference type="NCBI Taxonomy" id="1540520"/>
    <lineage>
        <taxon>Bacteria</taxon>
        <taxon>Bacillati</taxon>
        <taxon>Actinomycetota</taxon>
        <taxon>Actinomycetes</taxon>
        <taxon>Propionibacteriales</taxon>
        <taxon>Kribbellaceae</taxon>
        <taxon>Kribbella</taxon>
    </lineage>
</organism>
<feature type="transmembrane region" description="Helical" evidence="2">
    <location>
        <begin position="149"/>
        <end position="166"/>
    </location>
</feature>
<evidence type="ECO:0000313" key="5">
    <source>
        <dbReference type="Proteomes" id="UP000549971"/>
    </source>
</evidence>
<protein>
    <recommendedName>
        <fullName evidence="3">DUF1707 domain-containing protein</fullName>
    </recommendedName>
</protein>
<dbReference type="InterPro" id="IPR012551">
    <property type="entry name" value="DUF1707_SHOCT-like"/>
</dbReference>
<comment type="caution">
    <text evidence="4">The sequence shown here is derived from an EMBL/GenBank/DDBJ whole genome shotgun (WGS) entry which is preliminary data.</text>
</comment>
<dbReference type="Pfam" id="PF08044">
    <property type="entry name" value="DUF1707"/>
    <property type="match status" value="1"/>
</dbReference>
<dbReference type="EMBL" id="JACHMY010000001">
    <property type="protein sequence ID" value="MBB5837783.1"/>
    <property type="molecule type" value="Genomic_DNA"/>
</dbReference>
<evidence type="ECO:0000256" key="1">
    <source>
        <dbReference type="SAM" id="MobiDB-lite"/>
    </source>
</evidence>
<keyword evidence="5" id="KW-1185">Reference proteome</keyword>
<proteinExistence type="predicted"/>
<accession>A0A7W9MW82</accession>
<feature type="region of interest" description="Disordered" evidence="1">
    <location>
        <begin position="1"/>
        <end position="44"/>
    </location>
</feature>
<keyword evidence="2" id="KW-1133">Transmembrane helix</keyword>
<gene>
    <name evidence="4" type="ORF">HDA39_004517</name>
</gene>
<feature type="domain" description="DUF1707" evidence="3">
    <location>
        <begin position="41"/>
        <end position="93"/>
    </location>
</feature>
<name>A0A7W9MW82_9ACTN</name>
<evidence type="ECO:0000259" key="3">
    <source>
        <dbReference type="Pfam" id="PF08044"/>
    </source>
</evidence>
<dbReference type="Proteomes" id="UP000549971">
    <property type="component" value="Unassembled WGS sequence"/>
</dbReference>
<keyword evidence="2" id="KW-0812">Transmembrane</keyword>
<keyword evidence="2" id="KW-0472">Membrane</keyword>
<dbReference type="AlphaFoldDB" id="A0A7W9MW82"/>
<dbReference type="RefSeq" id="WP_238356124.1">
    <property type="nucleotide sequence ID" value="NZ_JACHMY010000001.1"/>
</dbReference>
<feature type="compositionally biased region" description="Basic and acidic residues" evidence="1">
    <location>
        <begin position="8"/>
        <end position="19"/>
    </location>
</feature>
<reference evidence="4 5" key="1">
    <citation type="submission" date="2020-08" db="EMBL/GenBank/DDBJ databases">
        <title>Sequencing the genomes of 1000 actinobacteria strains.</title>
        <authorList>
            <person name="Klenk H.-P."/>
        </authorList>
    </citation>
    <scope>NUCLEOTIDE SEQUENCE [LARGE SCALE GENOMIC DNA]</scope>
    <source>
        <strain evidence="4 5">DSM 28967</strain>
    </source>
</reference>
<evidence type="ECO:0000256" key="2">
    <source>
        <dbReference type="SAM" id="Phobius"/>
    </source>
</evidence>
<sequence length="175" mass="19619">MMPFPERLGPERLGPERLGPEQLRPEQLGPERLGSTRTGSLRIGDAERDRAVAALGDHFVAGRLTQDEFEERSERATRARYDDELAPLFADLPDETAVVQAAGRQPAWAAGRGRPPSWVAQGRPPAFLFVLPFLMVGLVIASVSFAAPWVLWVFFWIALFGGPMHHRRHRHGQRH</sequence>
<evidence type="ECO:0000313" key="4">
    <source>
        <dbReference type="EMBL" id="MBB5837783.1"/>
    </source>
</evidence>